<keyword evidence="7" id="KW-1185">Reference proteome</keyword>
<feature type="domain" description="SsuA/THI5-like" evidence="5">
    <location>
        <begin position="61"/>
        <end position="265"/>
    </location>
</feature>
<sequence>MKAKRILATLALAGAMVLTACGGQKSSDNQSQTKTEGIKKEYTPATVRVAYMPNLGSASSLFTAMDQGYFKEVGLDVKPVQFQGGPAEITAMASGDIDISQIGHGAHALCIEGKAKIFQMDSTTSLADEVVANKAHGINKKEDLKGKTIAVASGTSSEVILRAILESAGLKESDVNLVEMAVDGMTTAMVSDKVDACATWSPNTVTLKKAMGDKYLSLGSNADYLDKATFPSSFITTEAYAQKNEDVLVRFSQAINKAHIYRADHIDDVAKSVAKHIDAPEETLLASTKEGDWTTINQIAGDKAALQKVYETQQNVFIGNGRIKEKVETDKYVLYDIMQKGYEASKNSK</sequence>
<dbReference type="SUPFAM" id="SSF53850">
    <property type="entry name" value="Periplasmic binding protein-like II"/>
    <property type="match status" value="1"/>
</dbReference>
<feature type="chain" id="PRO_5039733925" evidence="4">
    <location>
        <begin position="21"/>
        <end position="349"/>
    </location>
</feature>
<evidence type="ECO:0000313" key="7">
    <source>
        <dbReference type="Proteomes" id="UP000003494"/>
    </source>
</evidence>
<evidence type="ECO:0000313" key="6">
    <source>
        <dbReference type="EMBL" id="EEP28866.1"/>
    </source>
</evidence>
<feature type="signal peptide" evidence="4">
    <location>
        <begin position="1"/>
        <end position="20"/>
    </location>
</feature>
<dbReference type="PANTHER" id="PTHR30024">
    <property type="entry name" value="ALIPHATIC SULFONATES-BINDING PROTEIN-RELATED"/>
    <property type="match status" value="1"/>
</dbReference>
<dbReference type="GO" id="GO:0042597">
    <property type="term" value="C:periplasmic space"/>
    <property type="evidence" value="ECO:0007669"/>
    <property type="project" value="UniProtKB-SubCell"/>
</dbReference>
<comment type="subcellular location">
    <subcellularLocation>
        <location evidence="1">Periplasm</location>
    </subcellularLocation>
</comment>
<dbReference type="Proteomes" id="UP000003494">
    <property type="component" value="Unassembled WGS sequence"/>
</dbReference>
<evidence type="ECO:0000256" key="1">
    <source>
        <dbReference type="ARBA" id="ARBA00004418"/>
    </source>
</evidence>
<evidence type="ECO:0000259" key="5">
    <source>
        <dbReference type="Pfam" id="PF09084"/>
    </source>
</evidence>
<comment type="caution">
    <text evidence="6">The sequence shown here is derived from an EMBL/GenBank/DDBJ whole genome shotgun (WGS) entry which is preliminary data.</text>
</comment>
<proteinExistence type="inferred from homology"/>
<keyword evidence="3 4" id="KW-0732">Signal</keyword>
<dbReference type="AlphaFoldDB" id="C4GA62"/>
<evidence type="ECO:0000256" key="4">
    <source>
        <dbReference type="SAM" id="SignalP"/>
    </source>
</evidence>
<protein>
    <submittedName>
        <fullName evidence="6">NMT1/THI5-like protein</fullName>
    </submittedName>
</protein>
<evidence type="ECO:0000256" key="3">
    <source>
        <dbReference type="ARBA" id="ARBA00022729"/>
    </source>
</evidence>
<organism evidence="6 7">
    <name type="scientific">Shuttleworthella satelles DSM 14600</name>
    <dbReference type="NCBI Taxonomy" id="626523"/>
    <lineage>
        <taxon>Bacteria</taxon>
        <taxon>Bacillati</taxon>
        <taxon>Bacillota</taxon>
        <taxon>Clostridia</taxon>
        <taxon>Lachnospirales</taxon>
        <taxon>Lachnospiraceae</taxon>
        <taxon>Shuttleworthella</taxon>
    </lineage>
</organism>
<comment type="similarity">
    <text evidence="2">Belongs to the bacterial solute-binding protein SsuA/TauA family.</text>
</comment>
<dbReference type="PROSITE" id="PS51257">
    <property type="entry name" value="PROKAR_LIPOPROTEIN"/>
    <property type="match status" value="1"/>
</dbReference>
<gene>
    <name evidence="6" type="ORF">GCWU000342_00215</name>
</gene>
<dbReference type="Gene3D" id="3.40.190.10">
    <property type="entry name" value="Periplasmic binding protein-like II"/>
    <property type="match status" value="3"/>
</dbReference>
<dbReference type="EMBL" id="ACIP02000001">
    <property type="protein sequence ID" value="EEP28866.1"/>
    <property type="molecule type" value="Genomic_DNA"/>
</dbReference>
<accession>C4GA62</accession>
<dbReference type="Pfam" id="PF09084">
    <property type="entry name" value="NMT1"/>
    <property type="match status" value="1"/>
</dbReference>
<evidence type="ECO:0000256" key="2">
    <source>
        <dbReference type="ARBA" id="ARBA00010742"/>
    </source>
</evidence>
<dbReference type="RefSeq" id="WP_006905254.1">
    <property type="nucleotide sequence ID" value="NZ_GG665866.1"/>
</dbReference>
<dbReference type="eggNOG" id="COG0715">
    <property type="taxonomic scope" value="Bacteria"/>
</dbReference>
<name>C4GA62_9FIRM</name>
<reference evidence="6" key="1">
    <citation type="submission" date="2009-04" db="EMBL/GenBank/DDBJ databases">
        <authorList>
            <person name="Weinstock G."/>
            <person name="Sodergren E."/>
            <person name="Clifton S."/>
            <person name="Fulton L."/>
            <person name="Fulton B."/>
            <person name="Courtney L."/>
            <person name="Fronick C."/>
            <person name="Harrison M."/>
            <person name="Strong C."/>
            <person name="Farmer C."/>
            <person name="Delahaunty K."/>
            <person name="Markovic C."/>
            <person name="Hall O."/>
            <person name="Minx P."/>
            <person name="Tomlinson C."/>
            <person name="Mitreva M."/>
            <person name="Nelson J."/>
            <person name="Hou S."/>
            <person name="Wollam A."/>
            <person name="Pepin K.H."/>
            <person name="Johnson M."/>
            <person name="Bhonagiri V."/>
            <person name="Nash W.E."/>
            <person name="Warren W."/>
            <person name="Chinwalla A."/>
            <person name="Mardis E.R."/>
            <person name="Wilson R.K."/>
        </authorList>
    </citation>
    <scope>NUCLEOTIDE SEQUENCE [LARGE SCALE GENOMIC DNA]</scope>
    <source>
        <strain evidence="6">DSM 14600</strain>
    </source>
</reference>
<dbReference type="PANTHER" id="PTHR30024:SF47">
    <property type="entry name" value="TAURINE-BINDING PERIPLASMIC PROTEIN"/>
    <property type="match status" value="1"/>
</dbReference>
<dbReference type="STRING" id="626523.GCWU000342_00215"/>
<dbReference type="HOGENOM" id="CLU_028871_3_0_9"/>
<dbReference type="InterPro" id="IPR015168">
    <property type="entry name" value="SsuA/THI5"/>
</dbReference>